<dbReference type="AlphaFoldDB" id="A0A285UNW6"/>
<organism evidence="1 2">
    <name type="scientific">Rhizobium subbaraonis</name>
    <dbReference type="NCBI Taxonomy" id="908946"/>
    <lineage>
        <taxon>Bacteria</taxon>
        <taxon>Pseudomonadati</taxon>
        <taxon>Pseudomonadota</taxon>
        <taxon>Alphaproteobacteria</taxon>
        <taxon>Hyphomicrobiales</taxon>
        <taxon>Rhizobiaceae</taxon>
        <taxon>Rhizobium/Agrobacterium group</taxon>
        <taxon>Rhizobium</taxon>
    </lineage>
</organism>
<dbReference type="RefSeq" id="WP_097140742.1">
    <property type="nucleotide sequence ID" value="NZ_OBQD01000009.1"/>
</dbReference>
<sequence>MEYADDILARIQAALIDYHAATHTNGRKRTWSAIARELHEASLDTLDTDEDLEDNGEPLRDPYKPLAEALRRFAAGTQTPSKERLDALCAYLKSKSFLTDADLRPAEAWNPLVHALSAFFGGQDDGRDFAPLQGRFAASRKLASGRTELSVVTVRDGGVHAPVVEDKLYSLPIAPQSTKRDALARLLKRSGGSEQRFDGWLFHRNGQACLVVKDSLRGEPSIYTVLDRKVQAGVTPAVMLLVKSRDFGAPAPGYEKGRMSFVAEDTSTRDAAFGKIKERIWEYRQEGEPDG</sequence>
<keyword evidence="2" id="KW-1185">Reference proteome</keyword>
<dbReference type="EMBL" id="OBQD01000009">
    <property type="protein sequence ID" value="SOC41941.1"/>
    <property type="molecule type" value="Genomic_DNA"/>
</dbReference>
<proteinExistence type="predicted"/>
<gene>
    <name evidence="1" type="ORF">SAMN05892877_109153</name>
</gene>
<dbReference type="OrthoDB" id="8341839at2"/>
<reference evidence="1 2" key="1">
    <citation type="submission" date="2017-08" db="EMBL/GenBank/DDBJ databases">
        <authorList>
            <person name="de Groot N.N."/>
        </authorList>
    </citation>
    <scope>NUCLEOTIDE SEQUENCE [LARGE SCALE GENOMIC DNA]</scope>
    <source>
        <strain evidence="1 2">JC85</strain>
    </source>
</reference>
<evidence type="ECO:0000313" key="1">
    <source>
        <dbReference type="EMBL" id="SOC41941.1"/>
    </source>
</evidence>
<dbReference type="Proteomes" id="UP000219167">
    <property type="component" value="Unassembled WGS sequence"/>
</dbReference>
<name>A0A285UNW6_9HYPH</name>
<accession>A0A285UNW6</accession>
<protein>
    <submittedName>
        <fullName evidence="1">Uncharacterized protein</fullName>
    </submittedName>
</protein>
<evidence type="ECO:0000313" key="2">
    <source>
        <dbReference type="Proteomes" id="UP000219167"/>
    </source>
</evidence>